<name>A0A0F9RAQ4_9ZZZZ</name>
<dbReference type="Gene3D" id="1.10.3210.10">
    <property type="entry name" value="Hypothetical protein af1432"/>
    <property type="match status" value="1"/>
</dbReference>
<gene>
    <name evidence="2" type="ORF">LCGC14_0673090</name>
</gene>
<dbReference type="Pfam" id="PF24391">
    <property type="entry name" value="HD-CE"/>
    <property type="match status" value="1"/>
</dbReference>
<dbReference type="SUPFAM" id="SSF109604">
    <property type="entry name" value="HD-domain/PDEase-like"/>
    <property type="match status" value="1"/>
</dbReference>
<evidence type="ECO:0000313" key="2">
    <source>
        <dbReference type="EMBL" id="KKN46432.1"/>
    </source>
</evidence>
<comment type="caution">
    <text evidence="2">The sequence shown here is derived from an EMBL/GenBank/DDBJ whole genome shotgun (WGS) entry which is preliminary data.</text>
</comment>
<reference evidence="2" key="1">
    <citation type="journal article" date="2015" name="Nature">
        <title>Complex archaea that bridge the gap between prokaryotes and eukaryotes.</title>
        <authorList>
            <person name="Spang A."/>
            <person name="Saw J.H."/>
            <person name="Jorgensen S.L."/>
            <person name="Zaremba-Niedzwiedzka K."/>
            <person name="Martijn J."/>
            <person name="Lind A.E."/>
            <person name="van Eijk R."/>
            <person name="Schleper C."/>
            <person name="Guy L."/>
            <person name="Ettema T.J."/>
        </authorList>
    </citation>
    <scope>NUCLEOTIDE SEQUENCE</scope>
</reference>
<evidence type="ECO:0000259" key="1">
    <source>
        <dbReference type="Pfam" id="PF24391"/>
    </source>
</evidence>
<sequence length="794" mass="94568">MTLTRIFEELHIFKNLNLRYKNKIEGIIPKVQKFFSQTGIAFPEYPPHDLTHVKTVLKNIDILLESIIDDLNQEQLFCLLLGTYLHDIGMAPILEVKYDVKYIGKITEEEKEIIRKYHHIRSYNFILNSPIFDDIDYIHKDAIARIAKGHRKVDLFDHEYIDGTFPVKNLAFLTAALRLADDLDFTYHRVDFLIYFKNRDNYLKKLPLEDIKFFESHLALKSWNLSERNEVLVIRGEIKTIEGHRGIELVKEKIFNILKDVRNIFFNDRQILPLVPEFKLKFVGLSGEDYNFRMDPEAITNYLIKNLYSDYRIAIREGIQNATDACVLRKQIDPSFTPKININFKDNKLIIIDNGRGMNYNIIKNYLTVAGRTFYDSPDYKKLATFLNKDIELIARFGIGIFCFFLLGDMFIFRTHFRAIDKKEKTNWLETRFSKSFCPTFTLEQKPPEFEDNFGTMLEITLSDIVLRRLRKEIHDYLNKTFIRPKISIFFRDHFMKDHKIGLFNLKDQEIIIHLKNNPYVSCQKKIIYNIFFGIFAFNPQSHQHFQYESIFFKKYKDSTKILNTDLDSKIDISAFLPKIIYSEGIYINDNLRFKSTNLKKLINFFTKILRILIKNGLMIITLDIPSKYLTLTLNRKEIGKDFKISTEIQRDVLNSMIDFIIEIKKELKKKKKLKNYYKTYIDNYYNLFQDTLFDIDEAISCCDNEYLANAFIIKKNYDNAFKFYKQYINSTYVSLHEKYGGIDEMFEIEIEEWVEYLSKNTHFNKLYQQRDYQKKINKIFDQFGIKYKPKVSH</sequence>
<proteinExistence type="predicted"/>
<dbReference type="EMBL" id="LAZR01001331">
    <property type="protein sequence ID" value="KKN46432.1"/>
    <property type="molecule type" value="Genomic_DNA"/>
</dbReference>
<accession>A0A0F9RAQ4</accession>
<dbReference type="InterPro" id="IPR056471">
    <property type="entry name" value="HD-CE"/>
</dbReference>
<dbReference type="SUPFAM" id="SSF55874">
    <property type="entry name" value="ATPase domain of HSP90 chaperone/DNA topoisomerase II/histidine kinase"/>
    <property type="match status" value="1"/>
</dbReference>
<dbReference type="Gene3D" id="3.30.565.10">
    <property type="entry name" value="Histidine kinase-like ATPase, C-terminal domain"/>
    <property type="match status" value="1"/>
</dbReference>
<dbReference type="CDD" id="cd00077">
    <property type="entry name" value="HDc"/>
    <property type="match status" value="1"/>
</dbReference>
<protein>
    <recommendedName>
        <fullName evidence="1">HD-CE domain-containing protein</fullName>
    </recommendedName>
</protein>
<feature type="domain" description="HD-CE" evidence="1">
    <location>
        <begin position="42"/>
        <end position="228"/>
    </location>
</feature>
<organism evidence="2">
    <name type="scientific">marine sediment metagenome</name>
    <dbReference type="NCBI Taxonomy" id="412755"/>
    <lineage>
        <taxon>unclassified sequences</taxon>
        <taxon>metagenomes</taxon>
        <taxon>ecological metagenomes</taxon>
    </lineage>
</organism>
<dbReference type="AlphaFoldDB" id="A0A0F9RAQ4"/>
<dbReference type="InterPro" id="IPR036890">
    <property type="entry name" value="HATPase_C_sf"/>
</dbReference>
<dbReference type="InterPro" id="IPR003607">
    <property type="entry name" value="HD/PDEase_dom"/>
</dbReference>